<dbReference type="GO" id="GO:0003735">
    <property type="term" value="F:structural constituent of ribosome"/>
    <property type="evidence" value="ECO:0007669"/>
    <property type="project" value="InterPro"/>
</dbReference>
<accession>A0A2Z3L7Y6</accession>
<evidence type="ECO:0000313" key="8">
    <source>
        <dbReference type="EMBL" id="AWN81748.1"/>
    </source>
</evidence>
<dbReference type="NCBIfam" id="TIGR00060">
    <property type="entry name" value="L18_bact"/>
    <property type="match status" value="1"/>
</dbReference>
<dbReference type="InterPro" id="IPR057268">
    <property type="entry name" value="Ribosomal_L18"/>
</dbReference>
<evidence type="ECO:0000256" key="5">
    <source>
        <dbReference type="ARBA" id="ARBA00023274"/>
    </source>
</evidence>
<dbReference type="EMBL" id="CP029619">
    <property type="protein sequence ID" value="AWN81748.1"/>
    <property type="molecule type" value="Genomic_DNA"/>
</dbReference>
<dbReference type="GO" id="GO:0022625">
    <property type="term" value="C:cytosolic large ribosomal subunit"/>
    <property type="evidence" value="ECO:0007669"/>
    <property type="project" value="TreeGrafter"/>
</dbReference>
<dbReference type="GO" id="GO:0008097">
    <property type="term" value="F:5S rRNA binding"/>
    <property type="evidence" value="ECO:0007669"/>
    <property type="project" value="TreeGrafter"/>
</dbReference>
<reference evidence="8 9" key="1">
    <citation type="submission" date="2018-05" db="EMBL/GenBank/DDBJ databases">
        <title>Candidatus Cardinium hertigii Genome Assembly.</title>
        <authorList>
            <person name="Showmaker K.C."/>
            <person name="Walden K.O."/>
            <person name="Fields C.J."/>
            <person name="Lambert K.N."/>
            <person name="Hudson M.E."/>
        </authorList>
    </citation>
    <scope>NUCLEOTIDE SEQUENCE [LARGE SCALE GENOMIC DNA]</scope>
    <source>
        <strain evidence="9">cHgTN10</strain>
    </source>
</reference>
<dbReference type="Pfam" id="PF00861">
    <property type="entry name" value="Ribosomal_L18p"/>
    <property type="match status" value="1"/>
</dbReference>
<organism evidence="8 9">
    <name type="scientific">Candidatus Cardinium hertigii</name>
    <dbReference type="NCBI Taxonomy" id="247481"/>
    <lineage>
        <taxon>Bacteria</taxon>
        <taxon>Pseudomonadati</taxon>
        <taxon>Bacteroidota</taxon>
        <taxon>Cytophagia</taxon>
        <taxon>Cytophagales</taxon>
        <taxon>Amoebophilaceae</taxon>
        <taxon>Candidatus Cardinium</taxon>
    </lineage>
</organism>
<keyword evidence="5 7" id="KW-0687">Ribonucleoprotein</keyword>
<dbReference type="PANTHER" id="PTHR12899:SF3">
    <property type="entry name" value="LARGE RIBOSOMAL SUBUNIT PROTEIN UL18M"/>
    <property type="match status" value="1"/>
</dbReference>
<evidence type="ECO:0000256" key="4">
    <source>
        <dbReference type="ARBA" id="ARBA00022980"/>
    </source>
</evidence>
<keyword evidence="2 7" id="KW-0699">rRNA-binding</keyword>
<gene>
    <name evidence="7 8" type="primary">rplR</name>
    <name evidence="8" type="ORF">DK880_00420</name>
</gene>
<dbReference type="Proteomes" id="UP000245872">
    <property type="component" value="Chromosome"/>
</dbReference>
<comment type="similarity">
    <text evidence="1 7">Belongs to the universal ribosomal protein uL18 family.</text>
</comment>
<evidence type="ECO:0000256" key="2">
    <source>
        <dbReference type="ARBA" id="ARBA00022730"/>
    </source>
</evidence>
<dbReference type="CDD" id="cd00432">
    <property type="entry name" value="Ribosomal_L18_L5e"/>
    <property type="match status" value="1"/>
</dbReference>
<protein>
    <recommendedName>
        <fullName evidence="6 7">Large ribosomal subunit protein uL18</fullName>
    </recommendedName>
</protein>
<keyword evidence="9" id="KW-1185">Reference proteome</keyword>
<keyword evidence="3 7" id="KW-0694">RNA-binding</keyword>
<dbReference type="AlphaFoldDB" id="A0A2Z3L7Y6"/>
<evidence type="ECO:0000256" key="1">
    <source>
        <dbReference type="ARBA" id="ARBA00007116"/>
    </source>
</evidence>
<keyword evidence="4 7" id="KW-0689">Ribosomal protein</keyword>
<dbReference type="Gene3D" id="3.30.420.100">
    <property type="match status" value="1"/>
</dbReference>
<dbReference type="KEGG" id="cher:DK880_00420"/>
<comment type="function">
    <text evidence="7">This is one of the proteins that bind and probably mediate the attachment of the 5S RNA into the large ribosomal subunit, where it forms part of the central protuberance.</text>
</comment>
<dbReference type="InterPro" id="IPR005484">
    <property type="entry name" value="Ribosomal_uL18_bac/plant/anim"/>
</dbReference>
<dbReference type="SUPFAM" id="SSF53137">
    <property type="entry name" value="Translational machinery components"/>
    <property type="match status" value="1"/>
</dbReference>
<proteinExistence type="inferred from homology"/>
<dbReference type="PANTHER" id="PTHR12899">
    <property type="entry name" value="39S RIBOSOMAL PROTEIN L18, MITOCHONDRIAL"/>
    <property type="match status" value="1"/>
</dbReference>
<dbReference type="HAMAP" id="MF_01337_B">
    <property type="entry name" value="Ribosomal_uL18_B"/>
    <property type="match status" value="1"/>
</dbReference>
<evidence type="ECO:0000313" key="9">
    <source>
        <dbReference type="Proteomes" id="UP000245872"/>
    </source>
</evidence>
<evidence type="ECO:0000256" key="6">
    <source>
        <dbReference type="ARBA" id="ARBA00035197"/>
    </source>
</evidence>
<comment type="subunit">
    <text evidence="7">Part of the 50S ribosomal subunit; part of the 5S rRNA/L5/L18/L25 subcomplex. Contacts the 5S and 23S rRNAs.</text>
</comment>
<evidence type="ECO:0000256" key="3">
    <source>
        <dbReference type="ARBA" id="ARBA00022884"/>
    </source>
</evidence>
<dbReference type="InterPro" id="IPR004389">
    <property type="entry name" value="Ribosomal_uL18_bac-type"/>
</dbReference>
<sequence>MKKIVNSKVARRWRVRQRIRKHLAGTLERPRLSIFKSNTNIYVQLIDDVQGHTLLASSLQQLKLKQNNVAAALALGRFIAEQAIAKGIATVVLDRSGYIYHGKVRAIAEGAREKGLKF</sequence>
<dbReference type="GO" id="GO:0006412">
    <property type="term" value="P:translation"/>
    <property type="evidence" value="ECO:0007669"/>
    <property type="project" value="UniProtKB-UniRule"/>
</dbReference>
<dbReference type="FunFam" id="3.30.420.100:FF:000001">
    <property type="entry name" value="50S ribosomal protein L18"/>
    <property type="match status" value="1"/>
</dbReference>
<evidence type="ECO:0000256" key="7">
    <source>
        <dbReference type="HAMAP-Rule" id="MF_01337"/>
    </source>
</evidence>
<name>A0A2Z3L7Y6_9BACT</name>